<dbReference type="PANTHER" id="PTHR34933:SF1">
    <property type="entry name" value="FLAGELLAR L-RING PROTEIN"/>
    <property type="match status" value="1"/>
</dbReference>
<evidence type="ECO:0000256" key="2">
    <source>
        <dbReference type="ARBA" id="ARBA00004117"/>
    </source>
</evidence>
<accession>B1TCM0</accession>
<evidence type="ECO:0000256" key="6">
    <source>
        <dbReference type="ARBA" id="ARBA00023136"/>
    </source>
</evidence>
<proteinExistence type="inferred from homology"/>
<gene>
    <name evidence="9" type="ORF">BamMEX5DRAFT_5536</name>
</gene>
<dbReference type="PANTHER" id="PTHR34933">
    <property type="entry name" value="FLAGELLAR L-RING PROTEIN"/>
    <property type="match status" value="1"/>
</dbReference>
<comment type="function">
    <text evidence="1">Assembles around the rod to form the L-ring and probably protects the motor/basal body from shearing forces during rotation.</text>
</comment>
<dbReference type="GO" id="GO:0009427">
    <property type="term" value="C:bacterial-type flagellum basal body, distal rod, L ring"/>
    <property type="evidence" value="ECO:0007669"/>
    <property type="project" value="InterPro"/>
</dbReference>
<organism evidence="9 10">
    <name type="scientific">Burkholderia ambifaria MEX-5</name>
    <dbReference type="NCBI Taxonomy" id="396597"/>
    <lineage>
        <taxon>Bacteria</taxon>
        <taxon>Pseudomonadati</taxon>
        <taxon>Pseudomonadota</taxon>
        <taxon>Betaproteobacteria</taxon>
        <taxon>Burkholderiales</taxon>
        <taxon>Burkholderiaceae</taxon>
        <taxon>Burkholderia</taxon>
        <taxon>Burkholderia cepacia complex</taxon>
    </lineage>
</organism>
<evidence type="ECO:0000256" key="1">
    <source>
        <dbReference type="ARBA" id="ARBA00002591"/>
    </source>
</evidence>
<dbReference type="GO" id="GO:0071973">
    <property type="term" value="P:bacterial-type flagellum-dependent cell motility"/>
    <property type="evidence" value="ECO:0007669"/>
    <property type="project" value="InterPro"/>
</dbReference>
<dbReference type="PRINTS" id="PR01008">
    <property type="entry name" value="FLGLRINGFLGH"/>
</dbReference>
<keyword evidence="9" id="KW-0282">Flagellum</keyword>
<sequence length="211" mass="22350">MSSRACKYRRAHGAATYARRLGPAAAIACGMLVAALSSRADTLYRPDAFQSLIADRRASAIGDIVTILVYEQSSASQTADTSTRTGFSINGSVSTLYAGNNRAQVGAGDDYGGRGQIQRSGRLLAQLSAVVVDVLPNGDLAVAGEQRIDVNGEKTGIRLNGRVRAIDIGPGNTVLSTRLADARIDYTGDGFVTDRTKPGLIPRFFAWLGLW</sequence>
<dbReference type="AlphaFoldDB" id="B1TCM0"/>
<dbReference type="GO" id="GO:0003774">
    <property type="term" value="F:cytoskeletal motor activity"/>
    <property type="evidence" value="ECO:0007669"/>
    <property type="project" value="InterPro"/>
</dbReference>
<keyword evidence="8" id="KW-0998">Cell outer membrane</keyword>
<keyword evidence="5" id="KW-0732">Signal</keyword>
<comment type="subcellular location">
    <subcellularLocation>
        <location evidence="2">Bacterial flagellum basal body</location>
    </subcellularLocation>
    <subcellularLocation>
        <location evidence="3">Cell outer membrane</location>
    </subcellularLocation>
</comment>
<evidence type="ECO:0000256" key="3">
    <source>
        <dbReference type="ARBA" id="ARBA00004442"/>
    </source>
</evidence>
<dbReference type="Proteomes" id="UP000004814">
    <property type="component" value="Unassembled WGS sequence"/>
</dbReference>
<evidence type="ECO:0000256" key="8">
    <source>
        <dbReference type="ARBA" id="ARBA00023237"/>
    </source>
</evidence>
<dbReference type="PATRIC" id="fig|396597.7.peg.2071"/>
<keyword evidence="6" id="KW-0472">Membrane</keyword>
<dbReference type="EMBL" id="ABLK01000258">
    <property type="protein sequence ID" value="EDT38692.1"/>
    <property type="molecule type" value="Genomic_DNA"/>
</dbReference>
<dbReference type="GO" id="GO:0009279">
    <property type="term" value="C:cell outer membrane"/>
    <property type="evidence" value="ECO:0007669"/>
    <property type="project" value="UniProtKB-SubCell"/>
</dbReference>
<keyword evidence="7" id="KW-0975">Bacterial flagellum</keyword>
<comment type="similarity">
    <text evidence="4">Belongs to the FlgH family.</text>
</comment>
<evidence type="ECO:0000256" key="7">
    <source>
        <dbReference type="ARBA" id="ARBA00023143"/>
    </source>
</evidence>
<name>B1TCM0_9BURK</name>
<evidence type="ECO:0000313" key="9">
    <source>
        <dbReference type="EMBL" id="EDT38692.1"/>
    </source>
</evidence>
<evidence type="ECO:0000256" key="4">
    <source>
        <dbReference type="ARBA" id="ARBA00006929"/>
    </source>
</evidence>
<protein>
    <submittedName>
        <fullName evidence="9">Flagellar L-ring protein</fullName>
    </submittedName>
</protein>
<keyword evidence="9" id="KW-0966">Cell projection</keyword>
<evidence type="ECO:0000256" key="5">
    <source>
        <dbReference type="ARBA" id="ARBA00022729"/>
    </source>
</evidence>
<evidence type="ECO:0000313" key="10">
    <source>
        <dbReference type="Proteomes" id="UP000004814"/>
    </source>
</evidence>
<dbReference type="InterPro" id="IPR000527">
    <property type="entry name" value="Flag_Lring"/>
</dbReference>
<reference evidence="9 10" key="1">
    <citation type="submission" date="2008-03" db="EMBL/GenBank/DDBJ databases">
        <title>Sequencing of the draft genome and assembly of Burkholderia ambifaria MEX-5.</title>
        <authorList>
            <consortium name="US DOE Joint Genome Institute (JGI-PGF)"/>
            <person name="Copeland A."/>
            <person name="Lucas S."/>
            <person name="Lapidus A."/>
            <person name="Glavina del Rio T."/>
            <person name="Dalin E."/>
            <person name="Tice H."/>
            <person name="Bruce D."/>
            <person name="Goodwin L."/>
            <person name="Pitluck S."/>
            <person name="Larimer F."/>
            <person name="Land M.L."/>
            <person name="Hauser L."/>
            <person name="Tiedje J."/>
            <person name="Richardson P."/>
        </authorList>
    </citation>
    <scope>NUCLEOTIDE SEQUENCE [LARGE SCALE GENOMIC DNA]</scope>
    <source>
        <strain evidence="9 10">MEX-5</strain>
    </source>
</reference>
<comment type="caution">
    <text evidence="9">The sequence shown here is derived from an EMBL/GenBank/DDBJ whole genome shotgun (WGS) entry which is preliminary data.</text>
</comment>
<dbReference type="Pfam" id="PF02107">
    <property type="entry name" value="FlgH"/>
    <property type="match status" value="1"/>
</dbReference>
<keyword evidence="9" id="KW-0969">Cilium</keyword>